<dbReference type="RefSeq" id="WP_006503085.1">
    <property type="nucleotide sequence ID" value="NZ_BAGZ01000008.1"/>
</dbReference>
<comment type="caution">
    <text evidence="4">The sequence shown here is derived from an EMBL/GenBank/DDBJ whole genome shotgun (WGS) entry which is preliminary data.</text>
</comment>
<evidence type="ECO:0000256" key="1">
    <source>
        <dbReference type="ARBA" id="ARBA00022729"/>
    </source>
</evidence>
<dbReference type="SUPFAM" id="SSF69318">
    <property type="entry name" value="Integrin alpha N-terminal domain"/>
    <property type="match status" value="1"/>
</dbReference>
<protein>
    <recommendedName>
        <fullName evidence="6">VCBS repeat-containing protein</fullName>
    </recommendedName>
</protein>
<keyword evidence="5" id="KW-1185">Reference proteome</keyword>
<organism evidence="4 5">
    <name type="scientific">Austwickia chelonae NBRC 105200</name>
    <dbReference type="NCBI Taxonomy" id="1184607"/>
    <lineage>
        <taxon>Bacteria</taxon>
        <taxon>Bacillati</taxon>
        <taxon>Actinomycetota</taxon>
        <taxon>Actinomycetes</taxon>
        <taxon>Micrococcales</taxon>
        <taxon>Dermatophilaceae</taxon>
        <taxon>Austwickia</taxon>
    </lineage>
</organism>
<name>K6VSL2_9MICO</name>
<evidence type="ECO:0000313" key="4">
    <source>
        <dbReference type="EMBL" id="GAB78330.1"/>
    </source>
</evidence>
<dbReference type="AlphaFoldDB" id="K6VSL2"/>
<dbReference type="eggNOG" id="COG0739">
    <property type="taxonomic scope" value="Bacteria"/>
</dbReference>
<feature type="compositionally biased region" description="Polar residues" evidence="2">
    <location>
        <begin position="84"/>
        <end position="102"/>
    </location>
</feature>
<accession>K6VSL2</accession>
<reference evidence="4 5" key="1">
    <citation type="submission" date="2012-08" db="EMBL/GenBank/DDBJ databases">
        <title>Whole genome shotgun sequence of Austwickia chelonae NBRC 105200.</title>
        <authorList>
            <person name="Yoshida I."/>
            <person name="Hosoyama A."/>
            <person name="Tsuchikane K."/>
            <person name="Katsumata H."/>
            <person name="Ando Y."/>
            <person name="Ohji S."/>
            <person name="Hamada M."/>
            <person name="Tamura T."/>
            <person name="Yamazoe A."/>
            <person name="Yamazaki S."/>
            <person name="Fujita N."/>
        </authorList>
    </citation>
    <scope>NUCLEOTIDE SEQUENCE [LARGE SCALE GENOMIC DNA]</scope>
    <source>
        <strain evidence="4 5">NBRC 105200</strain>
    </source>
</reference>
<dbReference type="Gene3D" id="2.130.10.130">
    <property type="entry name" value="Integrin alpha, N-terminal"/>
    <property type="match status" value="1"/>
</dbReference>
<dbReference type="STRING" id="100225.SAMN05421595_0847"/>
<evidence type="ECO:0000313" key="5">
    <source>
        <dbReference type="Proteomes" id="UP000008495"/>
    </source>
</evidence>
<evidence type="ECO:0000256" key="3">
    <source>
        <dbReference type="SAM" id="SignalP"/>
    </source>
</evidence>
<keyword evidence="1 3" id="KW-0732">Signal</keyword>
<dbReference type="PROSITE" id="PS51257">
    <property type="entry name" value="PROKAR_LIPOPROTEIN"/>
    <property type="match status" value="1"/>
</dbReference>
<feature type="compositionally biased region" description="Basic and acidic residues" evidence="2">
    <location>
        <begin position="47"/>
        <end position="68"/>
    </location>
</feature>
<feature type="region of interest" description="Disordered" evidence="2">
    <location>
        <begin position="32"/>
        <end position="102"/>
    </location>
</feature>
<dbReference type="Pfam" id="PF13517">
    <property type="entry name" value="FG-GAP_3"/>
    <property type="match status" value="2"/>
</dbReference>
<feature type="chain" id="PRO_5003895553" description="VCBS repeat-containing protein" evidence="3">
    <location>
        <begin position="35"/>
        <end position="504"/>
    </location>
</feature>
<dbReference type="OrthoDB" id="68195at2"/>
<dbReference type="PANTHER" id="PTHR44103">
    <property type="entry name" value="PROPROTEIN CONVERTASE P"/>
    <property type="match status" value="1"/>
</dbReference>
<sequence length="504" mass="52371">MSSGSRPPRRHTVSALTMALSACLIGSSVGAAQAAPSSTPSTPQVTVRDEETPRFVPERARTLHEGRRLATQSTPGREAAAGQGFQQVPTGQECPTGSKRQSTIFSHGFENNALPSPSDSDGWSVVSGAARTGSFSARSVIKAADPSTQPTARPYWQMTLPILKTAGGRTVVRFGVKGDYLRETAMVAVNGASGWAAPATEWGTITLDVTDAIAPSDAGNMDIRFGNYPKVTATDSTIDIDDIEVYSCSNASAVRGDYTGDGVADLLTVNSSGVLQIWPGTGDLHLGSPLTAGSGWELSNYLGSAGDLNGDGHADILARFTNGDLIVYYGNGQGGFNGSQRVGNGWGGINSITPMGDINGDGLPDFLARDVAGNMRRYWLASIGGALTGGTVVGVGFNNFTSLFSMGDFDGDGRFDLTGILTNGDMRVYTTLATGALWGGGQKIGNGWGFRQVTSPGDLNRDGRPDILGLDYAGNILGYPVLGGGRWGTTTLTGSGFGAFRLIG</sequence>
<feature type="compositionally biased region" description="Low complexity" evidence="2">
    <location>
        <begin position="32"/>
        <end position="46"/>
    </location>
</feature>
<dbReference type="EMBL" id="BAGZ01000008">
    <property type="protein sequence ID" value="GAB78330.1"/>
    <property type="molecule type" value="Genomic_DNA"/>
</dbReference>
<evidence type="ECO:0000256" key="2">
    <source>
        <dbReference type="SAM" id="MobiDB-lite"/>
    </source>
</evidence>
<feature type="signal peptide" evidence="3">
    <location>
        <begin position="1"/>
        <end position="34"/>
    </location>
</feature>
<proteinExistence type="predicted"/>
<dbReference type="Proteomes" id="UP000008495">
    <property type="component" value="Unassembled WGS sequence"/>
</dbReference>
<gene>
    <name evidence="4" type="ORF">AUCHE_08_05770</name>
</gene>
<dbReference type="PANTHER" id="PTHR44103:SF1">
    <property type="entry name" value="PROPROTEIN CONVERTASE P"/>
    <property type="match status" value="1"/>
</dbReference>
<evidence type="ECO:0008006" key="6">
    <source>
        <dbReference type="Google" id="ProtNLM"/>
    </source>
</evidence>
<dbReference type="InterPro" id="IPR028994">
    <property type="entry name" value="Integrin_alpha_N"/>
</dbReference>
<dbReference type="InterPro" id="IPR013517">
    <property type="entry name" value="FG-GAP"/>
</dbReference>